<dbReference type="GO" id="GO:0032196">
    <property type="term" value="P:transposition"/>
    <property type="evidence" value="ECO:0007669"/>
    <property type="project" value="UniProtKB-KW"/>
</dbReference>
<protein>
    <submittedName>
        <fullName evidence="12">Transposase, IS605 OrfB family, central region</fullName>
    </submittedName>
</protein>
<dbReference type="InterPro" id="IPR010095">
    <property type="entry name" value="Cas12f1-like_TNB"/>
</dbReference>
<dbReference type="GO" id="GO:0046872">
    <property type="term" value="F:metal ion binding"/>
    <property type="evidence" value="ECO:0007669"/>
    <property type="project" value="UniProtKB-KW"/>
</dbReference>
<dbReference type="GO" id="GO:0006310">
    <property type="term" value="P:DNA recombination"/>
    <property type="evidence" value="ECO:0007669"/>
    <property type="project" value="UniProtKB-KW"/>
</dbReference>
<keyword evidence="3" id="KW-0815">Transposition</keyword>
<dbReference type="NCBIfam" id="TIGR01766">
    <property type="entry name" value="IS200/IS605 family accessory protein TnpB-like domain"/>
    <property type="match status" value="1"/>
</dbReference>
<keyword evidence="5" id="KW-0862">Zinc</keyword>
<dbReference type="RefSeq" id="WP_015208080.1">
    <property type="nucleotide sequence ID" value="NC_019757.1"/>
</dbReference>
<dbReference type="OrthoDB" id="443538at2"/>
<reference evidence="12 13" key="1">
    <citation type="submission" date="2012-06" db="EMBL/GenBank/DDBJ databases">
        <title>Finished chromosome of genome of Cylindrospermum stagnale PCC 7417.</title>
        <authorList>
            <consortium name="US DOE Joint Genome Institute"/>
            <person name="Gugger M."/>
            <person name="Coursin T."/>
            <person name="Rippka R."/>
            <person name="Tandeau De Marsac N."/>
            <person name="Huntemann M."/>
            <person name="Wei C.-L."/>
            <person name="Han J."/>
            <person name="Detter J.C."/>
            <person name="Han C."/>
            <person name="Tapia R."/>
            <person name="Chen A."/>
            <person name="Kyrpides N."/>
            <person name="Mavromatis K."/>
            <person name="Markowitz V."/>
            <person name="Szeto E."/>
            <person name="Ivanova N."/>
            <person name="Pagani I."/>
            <person name="Pati A."/>
            <person name="Goodwin L."/>
            <person name="Nordberg H.P."/>
            <person name="Cantor M.N."/>
            <person name="Hua S.X."/>
            <person name="Woyke T."/>
            <person name="Kerfeld C.A."/>
        </authorList>
    </citation>
    <scope>NUCLEOTIDE SEQUENCE [LARGE SCALE GENOMIC DNA]</scope>
    <source>
        <strain evidence="12 13">PCC 7417</strain>
    </source>
</reference>
<dbReference type="NCBIfam" id="NF040570">
    <property type="entry name" value="guided_TnpB"/>
    <property type="match status" value="1"/>
</dbReference>
<comment type="similarity">
    <text evidence="2">In the N-terminal section; belongs to the transposase 2 family.</text>
</comment>
<dbReference type="InterPro" id="IPR001959">
    <property type="entry name" value="Transposase"/>
</dbReference>
<keyword evidence="6" id="KW-0238">DNA-binding</keyword>
<evidence type="ECO:0000313" key="13">
    <source>
        <dbReference type="Proteomes" id="UP000010475"/>
    </source>
</evidence>
<dbReference type="GO" id="GO:0003677">
    <property type="term" value="F:DNA binding"/>
    <property type="evidence" value="ECO:0007669"/>
    <property type="project" value="UniProtKB-KW"/>
</dbReference>
<feature type="region of interest" description="Disordered" evidence="8">
    <location>
        <begin position="385"/>
        <end position="410"/>
    </location>
</feature>
<gene>
    <name evidence="12" type="ORF">Cylst_2622</name>
</gene>
<dbReference type="STRING" id="56107.Cylst_2622"/>
<dbReference type="Proteomes" id="UP000010475">
    <property type="component" value="Chromosome"/>
</dbReference>
<keyword evidence="4" id="KW-0479">Metal-binding</keyword>
<evidence type="ECO:0000259" key="9">
    <source>
        <dbReference type="Pfam" id="PF01385"/>
    </source>
</evidence>
<proteinExistence type="inferred from homology"/>
<evidence type="ECO:0000259" key="10">
    <source>
        <dbReference type="Pfam" id="PF07282"/>
    </source>
</evidence>
<evidence type="ECO:0000313" key="12">
    <source>
        <dbReference type="EMBL" id="AFZ24826.1"/>
    </source>
</evidence>
<dbReference type="EMBL" id="CP003642">
    <property type="protein sequence ID" value="AFZ24826.1"/>
    <property type="molecule type" value="Genomic_DNA"/>
</dbReference>
<keyword evidence="7" id="KW-0233">DNA recombination</keyword>
<dbReference type="Pfam" id="PF01385">
    <property type="entry name" value="OrfB_IS605"/>
    <property type="match status" value="1"/>
</dbReference>
<evidence type="ECO:0000259" key="11">
    <source>
        <dbReference type="Pfam" id="PF12323"/>
    </source>
</evidence>
<evidence type="ECO:0000256" key="2">
    <source>
        <dbReference type="ARBA" id="ARBA00011044"/>
    </source>
</evidence>
<dbReference type="PANTHER" id="PTHR30405:SF25">
    <property type="entry name" value="RNA-GUIDED DNA ENDONUCLEASE INSQ-RELATED"/>
    <property type="match status" value="1"/>
</dbReference>
<feature type="compositionally biased region" description="Polar residues" evidence="8">
    <location>
        <begin position="394"/>
        <end position="410"/>
    </location>
</feature>
<evidence type="ECO:0000256" key="4">
    <source>
        <dbReference type="ARBA" id="ARBA00022723"/>
    </source>
</evidence>
<dbReference type="KEGG" id="csg:Cylst_2622"/>
<organism evidence="12 13">
    <name type="scientific">Cylindrospermum stagnale PCC 7417</name>
    <dbReference type="NCBI Taxonomy" id="56107"/>
    <lineage>
        <taxon>Bacteria</taxon>
        <taxon>Bacillati</taxon>
        <taxon>Cyanobacteriota</taxon>
        <taxon>Cyanophyceae</taxon>
        <taxon>Nostocales</taxon>
        <taxon>Nostocaceae</taxon>
        <taxon>Cylindrospermum</taxon>
    </lineage>
</organism>
<dbReference type="AlphaFoldDB" id="K9WYE8"/>
<dbReference type="eggNOG" id="COG0675">
    <property type="taxonomic scope" value="Bacteria"/>
</dbReference>
<evidence type="ECO:0000256" key="3">
    <source>
        <dbReference type="ARBA" id="ARBA00022578"/>
    </source>
</evidence>
<keyword evidence="13" id="KW-1185">Reference proteome</keyword>
<dbReference type="PATRIC" id="fig|56107.3.peg.2895"/>
<feature type="domain" description="Cas12f1-like TNB" evidence="10">
    <location>
        <begin position="291"/>
        <end position="358"/>
    </location>
</feature>
<comment type="similarity">
    <text evidence="1">In the C-terminal section; belongs to the transposase 35 family.</text>
</comment>
<feature type="domain" description="Transposase putative helix-turn-helix" evidence="11">
    <location>
        <begin position="1"/>
        <end position="47"/>
    </location>
</feature>
<dbReference type="HOGENOM" id="CLU_032903_0_0_3"/>
<evidence type="ECO:0000256" key="7">
    <source>
        <dbReference type="ARBA" id="ARBA00023172"/>
    </source>
</evidence>
<sequence>MLHKAVQVRIYPSKEQKTQLAQAFGCARWWWNYALNKSIETYKETGKGLNRAALNAFLPILKKAEDTIWLGDCYSQVLQATTLNLTTAYKNFFDKRAGFPKFKSKHGKQSIQYPQNVKIVDGNIKIPGNIGIVKAKIHRPVEGKIKTVTVCKTPSGKYFVSILTEVEGENPTITFGKIYGIDLGLKHFAVVTDGEKVSQYDNPKHLAKYENNLKRKQKKLARKQKGSKSRNKYRQVVAKVYERISNSRQDFLHKLSYKLVSDSQAVIVESLHVLGMVRNHNLAKSISDAGWGTFTNFLAYKLECKGGKLVEIDRWFPSSKLCSNCFYQVSEMPLDVREWTCPHCGTHHDRDGNAAINIRAEGIRLIKAEGSAVSAVGGGIRPKFGRKSKLRHSPVSTEADTVLGTPSQCG</sequence>
<dbReference type="PANTHER" id="PTHR30405">
    <property type="entry name" value="TRANSPOSASE"/>
    <property type="match status" value="1"/>
</dbReference>
<dbReference type="Pfam" id="PF12323">
    <property type="entry name" value="HTH_OrfB_IS605"/>
    <property type="match status" value="1"/>
</dbReference>
<name>K9WYE8_9NOST</name>
<evidence type="ECO:0000256" key="1">
    <source>
        <dbReference type="ARBA" id="ARBA00008761"/>
    </source>
</evidence>
<evidence type="ECO:0000256" key="5">
    <source>
        <dbReference type="ARBA" id="ARBA00022833"/>
    </source>
</evidence>
<dbReference type="InterPro" id="IPR021027">
    <property type="entry name" value="Transposase_put_HTH"/>
</dbReference>
<accession>K9WYE8</accession>
<feature type="domain" description="Probable transposase IS891/IS1136/IS1341" evidence="9">
    <location>
        <begin position="161"/>
        <end position="279"/>
    </location>
</feature>
<evidence type="ECO:0000256" key="6">
    <source>
        <dbReference type="ARBA" id="ARBA00023125"/>
    </source>
</evidence>
<dbReference type="InterPro" id="IPR051399">
    <property type="entry name" value="RNA-guided_DNA_endo/Transpos"/>
</dbReference>
<evidence type="ECO:0000256" key="8">
    <source>
        <dbReference type="SAM" id="MobiDB-lite"/>
    </source>
</evidence>
<dbReference type="Pfam" id="PF07282">
    <property type="entry name" value="Cas12f1-like_TNB"/>
    <property type="match status" value="1"/>
</dbReference>